<dbReference type="PANTHER" id="PTHR48090">
    <property type="entry name" value="UNDECAPRENYL-PHOSPHATE 4-DEOXY-4-FORMAMIDO-L-ARABINOSE TRANSFERASE-RELATED"/>
    <property type="match status" value="1"/>
</dbReference>
<keyword evidence="5" id="KW-1185">Reference proteome</keyword>
<evidence type="ECO:0000259" key="3">
    <source>
        <dbReference type="Pfam" id="PF00535"/>
    </source>
</evidence>
<evidence type="ECO:0000256" key="1">
    <source>
        <dbReference type="SAM" id="MobiDB-lite"/>
    </source>
</evidence>
<dbReference type="SUPFAM" id="SSF53448">
    <property type="entry name" value="Nucleotide-diphospho-sugar transferases"/>
    <property type="match status" value="1"/>
</dbReference>
<dbReference type="PANTHER" id="PTHR48090:SF7">
    <property type="entry name" value="RFBJ PROTEIN"/>
    <property type="match status" value="1"/>
</dbReference>
<dbReference type="InterPro" id="IPR050256">
    <property type="entry name" value="Glycosyltransferase_2"/>
</dbReference>
<dbReference type="RefSeq" id="WP_162350707.1">
    <property type="nucleotide sequence ID" value="NZ_QOVG01000011.1"/>
</dbReference>
<proteinExistence type="predicted"/>
<dbReference type="InterPro" id="IPR029044">
    <property type="entry name" value="Nucleotide-diphossugar_trans"/>
</dbReference>
<organism evidence="4 5">
    <name type="scientific">Pseudoxanthomonas gei</name>
    <dbReference type="NCBI Taxonomy" id="1383030"/>
    <lineage>
        <taxon>Bacteria</taxon>
        <taxon>Pseudomonadati</taxon>
        <taxon>Pseudomonadota</taxon>
        <taxon>Gammaproteobacteria</taxon>
        <taxon>Lysobacterales</taxon>
        <taxon>Lysobacteraceae</taxon>
        <taxon>Pseudoxanthomonas</taxon>
    </lineage>
</organism>
<feature type="domain" description="Glycosyltransferase 2-like" evidence="3">
    <location>
        <begin position="13"/>
        <end position="134"/>
    </location>
</feature>
<evidence type="ECO:0000313" key="5">
    <source>
        <dbReference type="Proteomes" id="UP001429354"/>
    </source>
</evidence>
<accession>A0ABX0ALB2</accession>
<dbReference type="Gene3D" id="3.90.550.10">
    <property type="entry name" value="Spore Coat Polysaccharide Biosynthesis Protein SpsA, Chain A"/>
    <property type="match status" value="1"/>
</dbReference>
<dbReference type="Proteomes" id="UP001429354">
    <property type="component" value="Unassembled WGS sequence"/>
</dbReference>
<comment type="caution">
    <text evidence="4">The sequence shown here is derived from an EMBL/GenBank/DDBJ whole genome shotgun (WGS) entry which is preliminary data.</text>
</comment>
<feature type="compositionally biased region" description="Low complexity" evidence="1">
    <location>
        <begin position="323"/>
        <end position="337"/>
    </location>
</feature>
<sequence>MTDDKRENPTVAVVIPCYNEALTVAKVVQDFRRVLPDADIYVFDNASTDDTARCALAAGAMVIPVAAKGKGNVVRSMFRDVDADVVLMVDGDDTYPADAALLMLEDVIAGRADMVVGTRLESHDDASFRRFHGFGNKLVRWSIGWLIGSPIRDVLSGYRAFSRRFVESMPVLSRGFEIETEMTVFALTSGFLITERTVAYGVRPEGSHSKLNTFRDGARVMRTIFFLFKDMRPLLFFSCLAALSIIVGLLCGLVVLSEFTATGLVTRPSTAVLAVAFTLTGIISLATGLILDTVNRRSSEILRLITDQLVSTKHSDSRGSGGSAATRARQAAALEGQ</sequence>
<feature type="transmembrane region" description="Helical" evidence="2">
    <location>
        <begin position="269"/>
        <end position="291"/>
    </location>
</feature>
<keyword evidence="2" id="KW-1133">Transmembrane helix</keyword>
<dbReference type="Pfam" id="PF00535">
    <property type="entry name" value="Glycos_transf_2"/>
    <property type="match status" value="1"/>
</dbReference>
<dbReference type="EMBL" id="QOVG01000011">
    <property type="protein sequence ID" value="NDK40043.1"/>
    <property type="molecule type" value="Genomic_DNA"/>
</dbReference>
<keyword evidence="2" id="KW-0812">Transmembrane</keyword>
<protein>
    <submittedName>
        <fullName evidence="4">Glycosyltransferase</fullName>
    </submittedName>
</protein>
<dbReference type="InterPro" id="IPR001173">
    <property type="entry name" value="Glyco_trans_2-like"/>
</dbReference>
<feature type="transmembrane region" description="Helical" evidence="2">
    <location>
        <begin position="234"/>
        <end position="257"/>
    </location>
</feature>
<evidence type="ECO:0000313" key="4">
    <source>
        <dbReference type="EMBL" id="NDK40043.1"/>
    </source>
</evidence>
<reference evidence="4 5" key="1">
    <citation type="submission" date="2018-07" db="EMBL/GenBank/DDBJ databases">
        <title>Whole genome Sequencing of Pseudoxanthomonas gei KCTC 32298 (T).</title>
        <authorList>
            <person name="Kumar S."/>
            <person name="Bansal K."/>
            <person name="Kaur A."/>
            <person name="Patil P."/>
            <person name="Sharma S."/>
            <person name="Patil P.B."/>
        </authorList>
    </citation>
    <scope>NUCLEOTIDE SEQUENCE [LARGE SCALE GENOMIC DNA]</scope>
    <source>
        <strain evidence="4 5">KCTC 32298</strain>
    </source>
</reference>
<evidence type="ECO:0000256" key="2">
    <source>
        <dbReference type="SAM" id="Phobius"/>
    </source>
</evidence>
<name>A0ABX0ALB2_9GAMM</name>
<keyword evidence="2" id="KW-0472">Membrane</keyword>
<feature type="region of interest" description="Disordered" evidence="1">
    <location>
        <begin position="313"/>
        <end position="337"/>
    </location>
</feature>
<dbReference type="CDD" id="cd04179">
    <property type="entry name" value="DPM_DPG-synthase_like"/>
    <property type="match status" value="1"/>
</dbReference>
<gene>
    <name evidence="4" type="ORF">DT603_14460</name>
</gene>